<dbReference type="AlphaFoldDB" id="A0A0D3F042"/>
<dbReference type="Gramene" id="OBART02G02060.3">
    <property type="protein sequence ID" value="OBART02G02060.3"/>
    <property type="gene ID" value="OBART02G02060"/>
</dbReference>
<accession>A0A0D3F042</accession>
<dbReference type="PaxDb" id="65489-OBART02G02060.3"/>
<proteinExistence type="predicted"/>
<dbReference type="EnsemblPlants" id="OBART02G02060.3">
    <property type="protein sequence ID" value="OBART02G02060.3"/>
    <property type="gene ID" value="OBART02G02060"/>
</dbReference>
<sequence>MALDLKVSFLKRKKPLGLLGDSGGGEAPAAEVLRRRRVPVPGDGLSPIPMFSVDFRLFVLILPHSHGYLVLLGFRSKQNQEGHVVVVSAALVGRRRPSRSLRCLLLLGTSTRAPFLPPCHLSGSHRVRPPRPCAAPNPAVPQPHSDFDQIDREGIIIYTLEILQLMTVNSQPLLFVVKDDKTDLKLKKHLQELEQMLDQIVSEHVKLHRLVHSSDRGYFERISVVKCCEGTPYIVVCSRADVQAMDTSRYLQ</sequence>
<keyword evidence="2" id="KW-1185">Reference proteome</keyword>
<organism evidence="1">
    <name type="scientific">Oryza barthii</name>
    <dbReference type="NCBI Taxonomy" id="65489"/>
    <lineage>
        <taxon>Eukaryota</taxon>
        <taxon>Viridiplantae</taxon>
        <taxon>Streptophyta</taxon>
        <taxon>Embryophyta</taxon>
        <taxon>Tracheophyta</taxon>
        <taxon>Spermatophyta</taxon>
        <taxon>Magnoliopsida</taxon>
        <taxon>Liliopsida</taxon>
        <taxon>Poales</taxon>
        <taxon>Poaceae</taxon>
        <taxon>BOP clade</taxon>
        <taxon>Oryzoideae</taxon>
        <taxon>Oryzeae</taxon>
        <taxon>Oryzinae</taxon>
        <taxon>Oryza</taxon>
    </lineage>
</organism>
<reference evidence="1" key="1">
    <citation type="journal article" date="2009" name="Rice">
        <title>De Novo Next Generation Sequencing of Plant Genomes.</title>
        <authorList>
            <person name="Rounsley S."/>
            <person name="Marri P.R."/>
            <person name="Yu Y."/>
            <person name="He R."/>
            <person name="Sisneros N."/>
            <person name="Goicoechea J.L."/>
            <person name="Lee S.J."/>
            <person name="Angelova A."/>
            <person name="Kudrna D."/>
            <person name="Luo M."/>
            <person name="Affourtit J."/>
            <person name="Desany B."/>
            <person name="Knight J."/>
            <person name="Niazi F."/>
            <person name="Egholm M."/>
            <person name="Wing R.A."/>
        </authorList>
    </citation>
    <scope>NUCLEOTIDE SEQUENCE [LARGE SCALE GENOMIC DNA]</scope>
    <source>
        <strain evidence="1">cv. IRGC 105608</strain>
    </source>
</reference>
<dbReference type="Proteomes" id="UP000026960">
    <property type="component" value="Chromosome 2"/>
</dbReference>
<reference evidence="1" key="2">
    <citation type="submission" date="2015-03" db="UniProtKB">
        <authorList>
            <consortium name="EnsemblPlants"/>
        </authorList>
    </citation>
    <scope>IDENTIFICATION</scope>
</reference>
<name>A0A0D3F042_9ORYZ</name>
<evidence type="ECO:0000313" key="2">
    <source>
        <dbReference type="Proteomes" id="UP000026960"/>
    </source>
</evidence>
<evidence type="ECO:0000313" key="1">
    <source>
        <dbReference type="EnsemblPlants" id="OBART02G02060.3"/>
    </source>
</evidence>
<protein>
    <submittedName>
        <fullName evidence="1">Uncharacterized protein</fullName>
    </submittedName>
</protein>